<proteinExistence type="predicted"/>
<gene>
    <name evidence="1" type="ORF">B5F15_06240</name>
</gene>
<dbReference type="Proteomes" id="UP000195326">
    <property type="component" value="Unassembled WGS sequence"/>
</dbReference>
<dbReference type="RefSeq" id="WP_087414751.1">
    <property type="nucleotide sequence ID" value="NZ_NFKL01000007.1"/>
</dbReference>
<sequence>MKFRNPQTGKIYDFEGKERLTSGFCVGIPCKACPIRRHRGKMSCREYVLNNPNTAANLMGYEVIEGDAPTPECKPMESVNPQNPLPAMISEIITGDELLRQTAEEAAELAQAALKVIRAAKGTTPLDGEDAVDMLVEEIADVQNCIAFTVRAPAGSPGQGEQNLG</sequence>
<dbReference type="AlphaFoldDB" id="A0A1Y4LQW8"/>
<evidence type="ECO:0000313" key="1">
    <source>
        <dbReference type="EMBL" id="OUP59064.1"/>
    </source>
</evidence>
<organism evidence="1 2">
    <name type="scientific">Butyricicoccus pullicaecorum</name>
    <dbReference type="NCBI Taxonomy" id="501571"/>
    <lineage>
        <taxon>Bacteria</taxon>
        <taxon>Bacillati</taxon>
        <taxon>Bacillota</taxon>
        <taxon>Clostridia</taxon>
        <taxon>Eubacteriales</taxon>
        <taxon>Butyricicoccaceae</taxon>
        <taxon>Butyricicoccus</taxon>
    </lineage>
</organism>
<comment type="caution">
    <text evidence="1">The sequence shown here is derived from an EMBL/GenBank/DDBJ whole genome shotgun (WGS) entry which is preliminary data.</text>
</comment>
<accession>A0A1Y4LQW8</accession>
<protein>
    <submittedName>
        <fullName evidence="1">Uncharacterized protein</fullName>
    </submittedName>
</protein>
<dbReference type="EMBL" id="NFKL01000007">
    <property type="protein sequence ID" value="OUP59064.1"/>
    <property type="molecule type" value="Genomic_DNA"/>
</dbReference>
<reference evidence="2" key="1">
    <citation type="submission" date="2017-04" db="EMBL/GenBank/DDBJ databases">
        <title>Function of individual gut microbiota members based on whole genome sequencing of pure cultures obtained from chicken caecum.</title>
        <authorList>
            <person name="Medvecky M."/>
            <person name="Cejkova D."/>
            <person name="Polansky O."/>
            <person name="Karasova D."/>
            <person name="Kubasova T."/>
            <person name="Cizek A."/>
            <person name="Rychlik I."/>
        </authorList>
    </citation>
    <scope>NUCLEOTIDE SEQUENCE [LARGE SCALE GENOMIC DNA]</scope>
    <source>
        <strain evidence="2">An179</strain>
    </source>
</reference>
<name>A0A1Y4LQW8_9FIRM</name>
<evidence type="ECO:0000313" key="2">
    <source>
        <dbReference type="Proteomes" id="UP000195326"/>
    </source>
</evidence>